<gene>
    <name evidence="2" type="ORF">EM595_p1127</name>
</gene>
<dbReference type="KEGG" id="ege:EM595_p1127"/>
<reference evidence="3" key="1">
    <citation type="submission" date="2015-11" db="EMBL/GenBank/DDBJ databases">
        <authorList>
            <person name="Blom J."/>
        </authorList>
    </citation>
    <scope>NUCLEOTIDE SEQUENCE [LARGE SCALE GENOMIC DNA]</scope>
    <source>
        <plasmid evidence="3">pEM02</plasmid>
    </source>
</reference>
<keyword evidence="1" id="KW-0472">Membrane</keyword>
<name>A0A0U5LB75_9GAMM</name>
<dbReference type="NCBIfam" id="TIGR03758">
    <property type="entry name" value="conj_TIGR03758"/>
    <property type="match status" value="1"/>
</dbReference>
<keyword evidence="3" id="KW-1185">Reference proteome</keyword>
<evidence type="ECO:0000313" key="3">
    <source>
        <dbReference type="Proteomes" id="UP000059419"/>
    </source>
</evidence>
<dbReference type="Proteomes" id="UP000059419">
    <property type="component" value="Plasmid pEM02"/>
</dbReference>
<evidence type="ECO:0000313" key="2">
    <source>
        <dbReference type="EMBL" id="CUU26373.1"/>
    </source>
</evidence>
<protein>
    <submittedName>
        <fullName evidence="2">Putative membrane protein</fullName>
    </submittedName>
</protein>
<sequence length="80" mass="8606">MAMTAAQEAAFKAASGNLEPGGMHLLCLGLLIGFLFFWAAWAIVDVWSGWSGDRVKSAAMGRAVVRTVLLLVVSIWMFCS</sequence>
<geneLocation type="plasmid" evidence="3">
    <name>pEM02</name>
</geneLocation>
<dbReference type="RefSeq" id="WP_067437306.1">
    <property type="nucleotide sequence ID" value="NZ_CP073264.1"/>
</dbReference>
<dbReference type="InterPro" id="IPR021676">
    <property type="entry name" value="DUF3262"/>
</dbReference>
<dbReference type="AlphaFoldDB" id="A0A0U5LB75"/>
<dbReference type="GeneID" id="84615601"/>
<feature type="transmembrane region" description="Helical" evidence="1">
    <location>
        <begin position="23"/>
        <end position="47"/>
    </location>
</feature>
<feature type="transmembrane region" description="Helical" evidence="1">
    <location>
        <begin position="59"/>
        <end position="78"/>
    </location>
</feature>
<organism evidence="2 3">
    <name type="scientific">Duffyella gerundensis</name>
    <dbReference type="NCBI Taxonomy" id="1619313"/>
    <lineage>
        <taxon>Bacteria</taxon>
        <taxon>Pseudomonadati</taxon>
        <taxon>Pseudomonadota</taxon>
        <taxon>Gammaproteobacteria</taxon>
        <taxon>Enterobacterales</taxon>
        <taxon>Erwiniaceae</taxon>
        <taxon>Duffyella</taxon>
    </lineage>
</organism>
<proteinExistence type="predicted"/>
<dbReference type="PATRIC" id="fig|1619313.3.peg.4317"/>
<accession>A0A0U5LB75</accession>
<keyword evidence="1" id="KW-0812">Transmembrane</keyword>
<evidence type="ECO:0000256" key="1">
    <source>
        <dbReference type="SAM" id="Phobius"/>
    </source>
</evidence>
<keyword evidence="1" id="KW-1133">Transmembrane helix</keyword>
<dbReference type="EMBL" id="LN907829">
    <property type="protein sequence ID" value="CUU26373.1"/>
    <property type="molecule type" value="Genomic_DNA"/>
</dbReference>
<dbReference type="Pfam" id="PF11660">
    <property type="entry name" value="DUF3262"/>
    <property type="match status" value="1"/>
</dbReference>